<protein>
    <submittedName>
        <fullName evidence="1">Uncharacterized protein</fullName>
    </submittedName>
</protein>
<feature type="non-terminal residue" evidence="1">
    <location>
        <position position="1"/>
    </location>
</feature>
<dbReference type="EMBL" id="JDRY01000094">
    <property type="protein sequence ID" value="KGM95640.1"/>
    <property type="molecule type" value="Genomic_DNA"/>
</dbReference>
<evidence type="ECO:0000313" key="2">
    <source>
        <dbReference type="Proteomes" id="UP000030014"/>
    </source>
</evidence>
<gene>
    <name evidence="1" type="ORF">Z955_13995</name>
</gene>
<organism evidence="1 2">
    <name type="scientific">Clostridium botulinum C/D str. DC5</name>
    <dbReference type="NCBI Taxonomy" id="1443128"/>
    <lineage>
        <taxon>Bacteria</taxon>
        <taxon>Bacillati</taxon>
        <taxon>Bacillota</taxon>
        <taxon>Clostridia</taxon>
        <taxon>Eubacteriales</taxon>
        <taxon>Clostridiaceae</taxon>
        <taxon>Clostridium</taxon>
    </lineage>
</organism>
<dbReference type="Proteomes" id="UP000030014">
    <property type="component" value="Unassembled WGS sequence"/>
</dbReference>
<name>A0A0A0I7L4_CLOBO</name>
<dbReference type="RefSeq" id="WP_039259968.1">
    <property type="nucleotide sequence ID" value="NZ_JDRY01000094.1"/>
</dbReference>
<sequence>YLGKVQAGQKSKKVIAYIKNNSDNILTNIKLKLDKNYIKNGTDIRIGRYITDSFSKMSDIIDLTDMVLMPNQTIPFYVQGDVDILSEGGGYFYVDVIADTQ</sequence>
<reference evidence="1 2" key="1">
    <citation type="submission" date="2014-01" db="EMBL/GenBank/DDBJ databases">
        <title>Plasmidome dynamics in the species complex Clostridium novyi sensu lato converts strains of independent lineages into distinctly different pathogens.</title>
        <authorList>
            <person name="Skarin H."/>
            <person name="Segerman B."/>
        </authorList>
    </citation>
    <scope>NUCLEOTIDE SEQUENCE [LARGE SCALE GENOMIC DNA]</scope>
    <source>
        <strain evidence="1 2">DC5</strain>
    </source>
</reference>
<accession>A0A0A0I7L4</accession>
<dbReference type="AlphaFoldDB" id="A0A0A0I7L4"/>
<evidence type="ECO:0000313" key="1">
    <source>
        <dbReference type="EMBL" id="KGM95640.1"/>
    </source>
</evidence>
<proteinExistence type="predicted"/>
<comment type="caution">
    <text evidence="1">The sequence shown here is derived from an EMBL/GenBank/DDBJ whole genome shotgun (WGS) entry which is preliminary data.</text>
</comment>